<keyword evidence="3" id="KW-1185">Reference proteome</keyword>
<organism evidence="2 3">
    <name type="scientific">Brevundimonas aurantiaca</name>
    <dbReference type="NCBI Taxonomy" id="74316"/>
    <lineage>
        <taxon>Bacteria</taxon>
        <taxon>Pseudomonadati</taxon>
        <taxon>Pseudomonadota</taxon>
        <taxon>Alphaproteobacteria</taxon>
        <taxon>Caulobacterales</taxon>
        <taxon>Caulobacteraceae</taxon>
        <taxon>Brevundimonas</taxon>
    </lineage>
</organism>
<name>A0A7W9C3S7_9CAUL</name>
<feature type="region of interest" description="Disordered" evidence="1">
    <location>
        <begin position="1"/>
        <end position="73"/>
    </location>
</feature>
<feature type="region of interest" description="Disordered" evidence="1">
    <location>
        <begin position="88"/>
        <end position="161"/>
    </location>
</feature>
<evidence type="ECO:0000313" key="2">
    <source>
        <dbReference type="EMBL" id="MBB5738424.1"/>
    </source>
</evidence>
<dbReference type="RefSeq" id="WP_183214806.1">
    <property type="nucleotide sequence ID" value="NZ_CAJFZW010000038.1"/>
</dbReference>
<comment type="caution">
    <text evidence="2">The sequence shown here is derived from an EMBL/GenBank/DDBJ whole genome shotgun (WGS) entry which is preliminary data.</text>
</comment>
<dbReference type="AlphaFoldDB" id="A0A7W9C3S7"/>
<evidence type="ECO:0000313" key="3">
    <source>
        <dbReference type="Proteomes" id="UP000527324"/>
    </source>
</evidence>
<feature type="compositionally biased region" description="Basic and acidic residues" evidence="1">
    <location>
        <begin position="88"/>
        <end position="115"/>
    </location>
</feature>
<dbReference type="EMBL" id="JACHOQ010000001">
    <property type="protein sequence ID" value="MBB5738424.1"/>
    <property type="molecule type" value="Genomic_DNA"/>
</dbReference>
<dbReference type="Proteomes" id="UP000527324">
    <property type="component" value="Unassembled WGS sequence"/>
</dbReference>
<reference evidence="2 3" key="1">
    <citation type="submission" date="2020-08" db="EMBL/GenBank/DDBJ databases">
        <title>Genomic Encyclopedia of Type Strains, Phase IV (KMG-IV): sequencing the most valuable type-strain genomes for metagenomic binning, comparative biology and taxonomic classification.</title>
        <authorList>
            <person name="Goeker M."/>
        </authorList>
    </citation>
    <scope>NUCLEOTIDE SEQUENCE [LARGE SCALE GENOMIC DNA]</scope>
    <source>
        <strain evidence="2 3">DSM 4731</strain>
    </source>
</reference>
<protein>
    <submittedName>
        <fullName evidence="2">Uncharacterized protein</fullName>
    </submittedName>
</protein>
<evidence type="ECO:0000256" key="1">
    <source>
        <dbReference type="SAM" id="MobiDB-lite"/>
    </source>
</evidence>
<feature type="compositionally biased region" description="Basic and acidic residues" evidence="1">
    <location>
        <begin position="8"/>
        <end position="17"/>
    </location>
</feature>
<accession>A0A7W9C3S7</accession>
<feature type="compositionally biased region" description="Basic residues" evidence="1">
    <location>
        <begin position="39"/>
        <end position="54"/>
    </location>
</feature>
<feature type="compositionally biased region" description="Polar residues" evidence="1">
    <location>
        <begin position="129"/>
        <end position="139"/>
    </location>
</feature>
<sequence>MSNSETPRALDREEADMVRQSQALDERSPAELRELIGRLRARRDKAQRQIRTRARSAQARGETAGADTGAREKKALLTEAIARVAEAMDARRSEGDGETKRATDNLRDAVRRKAENPTWTGPEDRTADQGPSETPNTKIAPSGALHAEGMRAAISRSTGNR</sequence>
<feature type="compositionally biased region" description="Basic and acidic residues" evidence="1">
    <location>
        <begin position="24"/>
        <end position="37"/>
    </location>
</feature>
<gene>
    <name evidence="2" type="ORF">GGQ93_000115</name>
</gene>
<proteinExistence type="predicted"/>